<dbReference type="PANTHER" id="PTHR34598:SF3">
    <property type="entry name" value="OXIDOREDUCTASE AN1597"/>
    <property type="match status" value="1"/>
</dbReference>
<accession>A0A2A9NPF6</accession>
<sequence>MSSGPTSVTATLGYFTDPPKGERAFWTINVDEKTGQRRKNFDYDQHEVVIENIRGGKEHEVNFEKNGFEFFHRPSGCSSFDDDEVIEREYYPECERIFKEVTGGSRAVLFDHTIRRRRPGQIDNGPKNRQPVTEVHVDQTTASSIARVHRHLPAEDAKELVNKRFQIVNLWRPIEETAIDWPLALCDYRSTEPKKDVFPVALVYPDREGETLGVKYNSKHKWRYLYGMTPDECAVFKCFDSRQDGSVAVFAPHTAFKDPTTPTGTPFRQSIEVRALVFHD</sequence>
<evidence type="ECO:0000256" key="1">
    <source>
        <dbReference type="ARBA" id="ARBA00023604"/>
    </source>
</evidence>
<gene>
    <name evidence="2" type="ORF">AMATHDRAFT_194642</name>
</gene>
<dbReference type="EMBL" id="KZ302024">
    <property type="protein sequence ID" value="PFH49600.1"/>
    <property type="molecule type" value="Genomic_DNA"/>
</dbReference>
<dbReference type="NCBIfam" id="NF041278">
    <property type="entry name" value="CmcJ_NvfI_EfuI"/>
    <property type="match status" value="1"/>
</dbReference>
<dbReference type="GO" id="GO:0016491">
    <property type="term" value="F:oxidoreductase activity"/>
    <property type="evidence" value="ECO:0007669"/>
    <property type="project" value="InterPro"/>
</dbReference>
<dbReference type="Proteomes" id="UP000242287">
    <property type="component" value="Unassembled WGS sequence"/>
</dbReference>
<proteinExistence type="inferred from homology"/>
<dbReference type="InterPro" id="IPR044053">
    <property type="entry name" value="AsaB-like"/>
</dbReference>
<dbReference type="STRING" id="703135.A0A2A9NPF6"/>
<comment type="similarity">
    <text evidence="1">Belongs to the asaB hydroxylase/desaturase family.</text>
</comment>
<protein>
    <recommendedName>
        <fullName evidence="4">Methyltransferase</fullName>
    </recommendedName>
</protein>
<evidence type="ECO:0000313" key="2">
    <source>
        <dbReference type="EMBL" id="PFH49600.1"/>
    </source>
</evidence>
<name>A0A2A9NPF6_9AGAR</name>
<dbReference type="PANTHER" id="PTHR34598">
    <property type="entry name" value="BLL6449 PROTEIN"/>
    <property type="match status" value="1"/>
</dbReference>
<evidence type="ECO:0000313" key="3">
    <source>
        <dbReference type="Proteomes" id="UP000242287"/>
    </source>
</evidence>
<dbReference type="OrthoDB" id="412788at2759"/>
<reference evidence="2 3" key="1">
    <citation type="submission" date="2014-02" db="EMBL/GenBank/DDBJ databases">
        <title>Transposable element dynamics among asymbiotic and ectomycorrhizal Amanita fungi.</title>
        <authorList>
            <consortium name="DOE Joint Genome Institute"/>
            <person name="Hess J."/>
            <person name="Skrede I."/>
            <person name="Wolfe B."/>
            <person name="LaButti K."/>
            <person name="Ohm R.A."/>
            <person name="Grigoriev I.V."/>
            <person name="Pringle A."/>
        </authorList>
    </citation>
    <scope>NUCLEOTIDE SEQUENCE [LARGE SCALE GENOMIC DNA]</scope>
    <source>
        <strain evidence="2 3">SKay4041</strain>
    </source>
</reference>
<organism evidence="2 3">
    <name type="scientific">Amanita thiersii Skay4041</name>
    <dbReference type="NCBI Taxonomy" id="703135"/>
    <lineage>
        <taxon>Eukaryota</taxon>
        <taxon>Fungi</taxon>
        <taxon>Dikarya</taxon>
        <taxon>Basidiomycota</taxon>
        <taxon>Agaricomycotina</taxon>
        <taxon>Agaricomycetes</taxon>
        <taxon>Agaricomycetidae</taxon>
        <taxon>Agaricales</taxon>
        <taxon>Pluteineae</taxon>
        <taxon>Amanitaceae</taxon>
        <taxon>Amanita</taxon>
    </lineage>
</organism>
<evidence type="ECO:0008006" key="4">
    <source>
        <dbReference type="Google" id="ProtNLM"/>
    </source>
</evidence>
<dbReference type="AlphaFoldDB" id="A0A2A9NPF6"/>
<keyword evidence="3" id="KW-1185">Reference proteome</keyword>